<evidence type="ECO:0008006" key="4">
    <source>
        <dbReference type="Google" id="ProtNLM"/>
    </source>
</evidence>
<keyword evidence="3" id="KW-1185">Reference proteome</keyword>
<dbReference type="Proteomes" id="UP001501729">
    <property type="component" value="Unassembled WGS sequence"/>
</dbReference>
<gene>
    <name evidence="2" type="ORF">GCM10025751_47340</name>
</gene>
<feature type="compositionally biased region" description="Basic and acidic residues" evidence="1">
    <location>
        <begin position="1"/>
        <end position="10"/>
    </location>
</feature>
<proteinExistence type="predicted"/>
<evidence type="ECO:0000313" key="2">
    <source>
        <dbReference type="EMBL" id="GAA5061258.1"/>
    </source>
</evidence>
<comment type="caution">
    <text evidence="2">The sequence shown here is derived from an EMBL/GenBank/DDBJ whole genome shotgun (WGS) entry which is preliminary data.</text>
</comment>
<dbReference type="AlphaFoldDB" id="A0AAV3UP87"/>
<name>A0AAV3UP87_9EURY</name>
<feature type="region of interest" description="Disordered" evidence="1">
    <location>
        <begin position="1"/>
        <end position="23"/>
    </location>
</feature>
<evidence type="ECO:0000256" key="1">
    <source>
        <dbReference type="SAM" id="MobiDB-lite"/>
    </source>
</evidence>
<organism evidence="2 3">
    <name type="scientific">Haladaptatus pallidirubidus</name>
    <dbReference type="NCBI Taxonomy" id="1008152"/>
    <lineage>
        <taxon>Archaea</taxon>
        <taxon>Methanobacteriati</taxon>
        <taxon>Methanobacteriota</taxon>
        <taxon>Stenosarchaea group</taxon>
        <taxon>Halobacteria</taxon>
        <taxon>Halobacteriales</taxon>
        <taxon>Haladaptataceae</taxon>
        <taxon>Haladaptatus</taxon>
    </lineage>
</organism>
<protein>
    <recommendedName>
        <fullName evidence="4">SprT-like family protein</fullName>
    </recommendedName>
</protein>
<dbReference type="EMBL" id="BAABKX010000019">
    <property type="protein sequence ID" value="GAA5061258.1"/>
    <property type="molecule type" value="Genomic_DNA"/>
</dbReference>
<sequence length="59" mass="6660">MDAGQSDRLRANKTHPSTAGVTKYDSATDEITISLTWNAYEQHGWEQFSSTVRHELIHA</sequence>
<reference evidence="2 3" key="1">
    <citation type="journal article" date="2019" name="Int. J. Syst. Evol. Microbiol.">
        <title>The Global Catalogue of Microorganisms (GCM) 10K type strain sequencing project: providing services to taxonomists for standard genome sequencing and annotation.</title>
        <authorList>
            <consortium name="The Broad Institute Genomics Platform"/>
            <consortium name="The Broad Institute Genome Sequencing Center for Infectious Disease"/>
            <person name="Wu L."/>
            <person name="Ma J."/>
        </authorList>
    </citation>
    <scope>NUCLEOTIDE SEQUENCE [LARGE SCALE GENOMIC DNA]</scope>
    <source>
        <strain evidence="2 3">JCM 17504</strain>
    </source>
</reference>
<accession>A0AAV3UP87</accession>
<evidence type="ECO:0000313" key="3">
    <source>
        <dbReference type="Proteomes" id="UP001501729"/>
    </source>
</evidence>